<evidence type="ECO:0000313" key="3">
    <source>
        <dbReference type="Proteomes" id="UP000304148"/>
    </source>
</evidence>
<dbReference type="Proteomes" id="UP000304148">
    <property type="component" value="Chromosome"/>
</dbReference>
<dbReference type="RefSeq" id="WP_138188565.1">
    <property type="nucleotide sequence ID" value="NZ_LS992241.1"/>
</dbReference>
<dbReference type="AlphaFoldDB" id="A0A383RK31"/>
<dbReference type="InterPro" id="IPR036388">
    <property type="entry name" value="WH-like_DNA-bd_sf"/>
</dbReference>
<proteinExistence type="predicted"/>
<name>A0A383RK31_PAEAL</name>
<organism evidence="2 3">
    <name type="scientific">Paenibacillus alvei</name>
    <name type="common">Bacillus alvei</name>
    <dbReference type="NCBI Taxonomy" id="44250"/>
    <lineage>
        <taxon>Bacteria</taxon>
        <taxon>Bacillati</taxon>
        <taxon>Bacillota</taxon>
        <taxon>Bacilli</taxon>
        <taxon>Bacillales</taxon>
        <taxon>Paenibacillaceae</taxon>
        <taxon>Paenibacillus</taxon>
    </lineage>
</organism>
<reference evidence="3" key="1">
    <citation type="submission" date="2018-08" db="EMBL/GenBank/DDBJ databases">
        <authorList>
            <person name="Chevrot R."/>
        </authorList>
    </citation>
    <scope>NUCLEOTIDE SEQUENCE [LARGE SCALE GENOMIC DNA]</scope>
</reference>
<evidence type="ECO:0000259" key="1">
    <source>
        <dbReference type="Pfam" id="PF03551"/>
    </source>
</evidence>
<dbReference type="SUPFAM" id="SSF46785">
    <property type="entry name" value="Winged helix' DNA-binding domain"/>
    <property type="match status" value="1"/>
</dbReference>
<dbReference type="Gene3D" id="1.10.10.10">
    <property type="entry name" value="Winged helix-like DNA-binding domain superfamily/Winged helix DNA-binding domain"/>
    <property type="match status" value="1"/>
</dbReference>
<feature type="domain" description="Transcription regulator PadR N-terminal" evidence="1">
    <location>
        <begin position="7"/>
        <end position="80"/>
    </location>
</feature>
<dbReference type="InterPro" id="IPR036390">
    <property type="entry name" value="WH_DNA-bd_sf"/>
</dbReference>
<sequence>MYIDILLLHHLMIKPKHGYEVKKQLERLFADSIRVNNNMLYPSLRKFEQMGAITKEVDARPGKPSRHMYAITELGKKMFHKLLREFPPEFAAHENEFIVRVSLFDYLQLPEQQAILNARTYYLRSQLEIITQGQSLTEGKPFAISTFQFLIKKLRDELNWIETLNDQLYNYGGGKSIENKG</sequence>
<gene>
    <name evidence="2" type="ORF">PBLR_15155</name>
</gene>
<dbReference type="PANTHER" id="PTHR43252:SF6">
    <property type="entry name" value="NEGATIVE TRANSCRIPTION REGULATOR PADR"/>
    <property type="match status" value="1"/>
</dbReference>
<protein>
    <submittedName>
        <fullName evidence="2">PadR family transcriptional regulator</fullName>
    </submittedName>
</protein>
<accession>A0A383RK31</accession>
<dbReference type="EMBL" id="LS992241">
    <property type="protein sequence ID" value="SYX86729.1"/>
    <property type="molecule type" value="Genomic_DNA"/>
</dbReference>
<evidence type="ECO:0000313" key="2">
    <source>
        <dbReference type="EMBL" id="SYX86729.1"/>
    </source>
</evidence>
<dbReference type="Pfam" id="PF03551">
    <property type="entry name" value="PadR"/>
    <property type="match status" value="1"/>
</dbReference>
<dbReference type="InterPro" id="IPR005149">
    <property type="entry name" value="Tscrpt_reg_PadR_N"/>
</dbReference>
<dbReference type="PANTHER" id="PTHR43252">
    <property type="entry name" value="TRANSCRIPTIONAL REGULATOR YQJI"/>
    <property type="match status" value="1"/>
</dbReference>